<proteinExistence type="predicted"/>
<sequence length="883" mass="92744">MKRLILLSVLLMAGIIPTWAQQPPVITARFPGNQTSTVLDCKSTATVTVTYTGNYVASVNGGAMIVDPSNGKEVPILVTAASTFQVKASFGSGTIYVADPNNSQIIDSVKVSVTNLNTLVAPAITGSACIASNGSAQFSIAVDPRAGNVEYSWVMVQGGENTQIVASTRTSPTVTVNSLNAGTSVIRVTVTNDCSGEFCSSPTRSFMIRKTLSATERAAIEITGADCTSDDVLGEDNLLVLAVPPVLGRWDPGQYQWSFPTNKLRREFLSGDGSAIAFRVLDNSTDITVSLLLGPACNPGLTYTRVLRAPAPAAQIGTASNGYTASTTFCLPENNTTTETFRVLNNPSSDFQYEWIIPAAWEILSTNGPDNTEVVIRMANTSPGTITVRATNDGCGDELATLDINRYPSTAPLLVGQGCLSFGNPEPVQFTVAGGDNTYNWNVQVKAANGALTPANWVPESPANVNGATIRYIPNFTGVANGSRFLVTAEIVGNCGTGTPVTSTLEVPIGPAMPQQVTSTFGVVGTPLVNGGSLCYTAGQQYILASNVVDFAEGYLWSISSPINGWTFSTVPNSRQVTVTAGTGPVTISVMATASGCTTSHALSFTANINPPKPGPITLVSAGSDCISPTTTAAVNFAVPAIAGATFEWVLPVNHAGRYQILNGQNTNQVRIQIAAATPTTPLPNPLTVKITSAANCVNTSDGFTITYGNAPNLANVIRAGDPCFSRFVNAPSGNYTYQWYLNDVLVTGVTGNFYFDSDPCLLRQALKLIVTDKTNGCSSQKIFSGDTGCSCPTGRQAGPSIAETESKSVSISPNPVSDQLNIELGEGTMNQLILLDMAGKEVVRKKASGNNYILNVQGISPGVYHLIIQGTPRSIHQKIIIQ</sequence>
<dbReference type="EMBL" id="JAHESE010000002">
    <property type="protein sequence ID" value="MBT1707354.1"/>
    <property type="molecule type" value="Genomic_DNA"/>
</dbReference>
<feature type="domain" description="PKD-like" evidence="4">
    <location>
        <begin position="334"/>
        <end position="399"/>
    </location>
</feature>
<feature type="domain" description="PKD-like" evidence="4">
    <location>
        <begin position="535"/>
        <end position="604"/>
    </location>
</feature>
<dbReference type="InterPro" id="IPR045829">
    <property type="entry name" value="PKD_6"/>
</dbReference>
<dbReference type="NCBIfam" id="TIGR04183">
    <property type="entry name" value="Por_Secre_tail"/>
    <property type="match status" value="1"/>
</dbReference>
<keyword evidence="6" id="KW-1185">Reference proteome</keyword>
<dbReference type="Gene3D" id="2.60.40.10">
    <property type="entry name" value="Immunoglobulins"/>
    <property type="match status" value="1"/>
</dbReference>
<dbReference type="Pfam" id="PF19408">
    <property type="entry name" value="PKD_6"/>
    <property type="match status" value="2"/>
</dbReference>
<feature type="domain" description="PKD" evidence="2">
    <location>
        <begin position="126"/>
        <end position="195"/>
    </location>
</feature>
<dbReference type="InterPro" id="IPR000601">
    <property type="entry name" value="PKD_dom"/>
</dbReference>
<evidence type="ECO:0000259" key="2">
    <source>
        <dbReference type="Pfam" id="PF00801"/>
    </source>
</evidence>
<dbReference type="RefSeq" id="WP_254082946.1">
    <property type="nucleotide sequence ID" value="NZ_JAHESE010000002.1"/>
</dbReference>
<evidence type="ECO:0000259" key="3">
    <source>
        <dbReference type="Pfam" id="PF18962"/>
    </source>
</evidence>
<comment type="caution">
    <text evidence="5">The sequence shown here is derived from an EMBL/GenBank/DDBJ whole genome shotgun (WGS) entry which is preliminary data.</text>
</comment>
<dbReference type="Pfam" id="PF18962">
    <property type="entry name" value="Por_Secre_tail"/>
    <property type="match status" value="1"/>
</dbReference>
<evidence type="ECO:0000259" key="4">
    <source>
        <dbReference type="Pfam" id="PF19408"/>
    </source>
</evidence>
<name>A0AAP2GNM9_9BACT</name>
<dbReference type="InterPro" id="IPR026444">
    <property type="entry name" value="Secre_tail"/>
</dbReference>
<accession>A0AAP2GNM9</accession>
<dbReference type="AlphaFoldDB" id="A0AAP2GNM9"/>
<feature type="chain" id="PRO_5042834021" evidence="1">
    <location>
        <begin position="21"/>
        <end position="883"/>
    </location>
</feature>
<keyword evidence="1" id="KW-0732">Signal</keyword>
<feature type="signal peptide" evidence="1">
    <location>
        <begin position="1"/>
        <end position="20"/>
    </location>
</feature>
<evidence type="ECO:0000256" key="1">
    <source>
        <dbReference type="SAM" id="SignalP"/>
    </source>
</evidence>
<organism evidence="5 6">
    <name type="scientific">Dawidia cretensis</name>
    <dbReference type="NCBI Taxonomy" id="2782350"/>
    <lineage>
        <taxon>Bacteria</taxon>
        <taxon>Pseudomonadati</taxon>
        <taxon>Bacteroidota</taxon>
        <taxon>Cytophagia</taxon>
        <taxon>Cytophagales</taxon>
        <taxon>Chryseotaleaceae</taxon>
        <taxon>Dawidia</taxon>
    </lineage>
</organism>
<evidence type="ECO:0000313" key="5">
    <source>
        <dbReference type="EMBL" id="MBT1707354.1"/>
    </source>
</evidence>
<gene>
    <name evidence="5" type="ORF">KK062_03930</name>
</gene>
<evidence type="ECO:0000313" key="6">
    <source>
        <dbReference type="Proteomes" id="UP001319080"/>
    </source>
</evidence>
<feature type="domain" description="Secretion system C-terminal sorting" evidence="3">
    <location>
        <begin position="812"/>
        <end position="882"/>
    </location>
</feature>
<protein>
    <submittedName>
        <fullName evidence="5">T9SS type A sorting domain-containing protein</fullName>
    </submittedName>
</protein>
<dbReference type="Pfam" id="PF00801">
    <property type="entry name" value="PKD"/>
    <property type="match status" value="1"/>
</dbReference>
<dbReference type="Proteomes" id="UP001319080">
    <property type="component" value="Unassembled WGS sequence"/>
</dbReference>
<dbReference type="InterPro" id="IPR013783">
    <property type="entry name" value="Ig-like_fold"/>
</dbReference>
<reference evidence="5 6" key="1">
    <citation type="submission" date="2021-05" db="EMBL/GenBank/DDBJ databases">
        <title>A Polyphasic approach of four new species of the genus Ohtaekwangia: Ohtaekwangia histidinii sp. nov., Ohtaekwangia cretensis sp. nov., Ohtaekwangia indiensis sp. nov., Ohtaekwangia reichenbachii sp. nov. from diverse environment.</title>
        <authorList>
            <person name="Octaviana S."/>
        </authorList>
    </citation>
    <scope>NUCLEOTIDE SEQUENCE [LARGE SCALE GENOMIC DNA]</scope>
    <source>
        <strain evidence="5 6">PWU5</strain>
    </source>
</reference>